<dbReference type="Gene3D" id="2.30.42.10">
    <property type="match status" value="1"/>
</dbReference>
<protein>
    <submittedName>
        <fullName evidence="4">Aspartyl protease family protein</fullName>
    </submittedName>
</protein>
<dbReference type="SUPFAM" id="SSF50630">
    <property type="entry name" value="Acid proteases"/>
    <property type="match status" value="1"/>
</dbReference>
<gene>
    <name evidence="4" type="ORF">LJ739_16030</name>
</gene>
<dbReference type="InterPro" id="IPR001478">
    <property type="entry name" value="PDZ"/>
</dbReference>
<dbReference type="SMART" id="SM00228">
    <property type="entry name" value="PDZ"/>
    <property type="match status" value="1"/>
</dbReference>
<dbReference type="SUPFAM" id="SSF50156">
    <property type="entry name" value="PDZ domain-like"/>
    <property type="match status" value="1"/>
</dbReference>
<dbReference type="InterPro" id="IPR034122">
    <property type="entry name" value="Retropepsin-like_bacterial"/>
</dbReference>
<dbReference type="InterPro" id="IPR001969">
    <property type="entry name" value="Aspartic_peptidase_AS"/>
</dbReference>
<evidence type="ECO:0000259" key="2">
    <source>
        <dbReference type="PROSITE" id="PS50106"/>
    </source>
</evidence>
<keyword evidence="4" id="KW-0645">Protease</keyword>
<dbReference type="InterPro" id="IPR036034">
    <property type="entry name" value="PDZ_sf"/>
</dbReference>
<dbReference type="InterPro" id="IPR021109">
    <property type="entry name" value="Peptidase_aspartic_dom_sf"/>
</dbReference>
<evidence type="ECO:0000259" key="3">
    <source>
        <dbReference type="PROSITE" id="PS50175"/>
    </source>
</evidence>
<dbReference type="PROSITE" id="PS00141">
    <property type="entry name" value="ASP_PROTEASE"/>
    <property type="match status" value="1"/>
</dbReference>
<dbReference type="GO" id="GO:0008233">
    <property type="term" value="F:peptidase activity"/>
    <property type="evidence" value="ECO:0007669"/>
    <property type="project" value="UniProtKB-KW"/>
</dbReference>
<evidence type="ECO:0000313" key="4">
    <source>
        <dbReference type="EMBL" id="MCC2617762.1"/>
    </source>
</evidence>
<dbReference type="Pfam" id="PF13650">
    <property type="entry name" value="Asp_protease_2"/>
    <property type="match status" value="1"/>
</dbReference>
<dbReference type="Gene3D" id="2.40.70.10">
    <property type="entry name" value="Acid Proteases"/>
    <property type="match status" value="1"/>
</dbReference>
<dbReference type="InterPro" id="IPR041489">
    <property type="entry name" value="PDZ_6"/>
</dbReference>
<accession>A0ABS8GAZ1</accession>
<evidence type="ECO:0000256" key="1">
    <source>
        <dbReference type="ARBA" id="ARBA00022801"/>
    </source>
</evidence>
<keyword evidence="5" id="KW-1185">Reference proteome</keyword>
<dbReference type="GO" id="GO:0006508">
    <property type="term" value="P:proteolysis"/>
    <property type="evidence" value="ECO:0007669"/>
    <property type="project" value="UniProtKB-KW"/>
</dbReference>
<dbReference type="PROSITE" id="PS50175">
    <property type="entry name" value="ASP_PROT_RETROV"/>
    <property type="match status" value="1"/>
</dbReference>
<dbReference type="InterPro" id="IPR001995">
    <property type="entry name" value="Peptidase_A2_cat"/>
</dbReference>
<sequence>MNSMGQLLCVGIVLTLVSGCGVINALKMRSANDDIEPRWTASASEVALKAHYEGEKPYIDIAINGIDGFRFLIDTGASISILTDSPRVRALGLQAGFELPMSGWGDEQGSRAYQTQVDSVDFGPFQMEKLNLAYIPVGSTPYFADPREVIFDGVLGYDVLRHFRWTFEKQQRRITVANTPVEVESGDVALPLDTFMTRISVDAEFNVGDGQWRKEPILIDTGSRHVLKLSALYLRNRDIDPGVTVQGGDFGLSGLAEHQRMRLEGLRLGTLEVNNLRTHLIETEDEDELWVIGSALLGHYTTIIDYFSEQMILRTSSQQTPFQSRFNLLGLELRKLSDGRFIVRYVMPNLPASAAGVQAGDIVTTLNGQSTPDISTDAWLSITNTPGNHALCLEKRGCLSLQATTIAGYSMPSG</sequence>
<feature type="domain" description="PDZ" evidence="2">
    <location>
        <begin position="310"/>
        <end position="375"/>
    </location>
</feature>
<dbReference type="PROSITE" id="PS50106">
    <property type="entry name" value="PDZ"/>
    <property type="match status" value="1"/>
</dbReference>
<name>A0ABS8GAZ1_9ALTE</name>
<dbReference type="Proteomes" id="UP001520878">
    <property type="component" value="Unassembled WGS sequence"/>
</dbReference>
<dbReference type="EMBL" id="JAJEWP010000006">
    <property type="protein sequence ID" value="MCC2617762.1"/>
    <property type="molecule type" value="Genomic_DNA"/>
</dbReference>
<proteinExistence type="predicted"/>
<keyword evidence="1" id="KW-0378">Hydrolase</keyword>
<dbReference type="RefSeq" id="WP_229162130.1">
    <property type="nucleotide sequence ID" value="NZ_JAJEWP010000006.1"/>
</dbReference>
<dbReference type="Pfam" id="PF17820">
    <property type="entry name" value="PDZ_6"/>
    <property type="match status" value="1"/>
</dbReference>
<evidence type="ECO:0000313" key="5">
    <source>
        <dbReference type="Proteomes" id="UP001520878"/>
    </source>
</evidence>
<reference evidence="4 5" key="1">
    <citation type="submission" date="2021-10" db="EMBL/GenBank/DDBJ databases">
        <title>Draft genome of Aestuariibacter halophilus JC2043.</title>
        <authorList>
            <person name="Emsley S.A."/>
            <person name="Pfannmuller K.M."/>
            <person name="Ushijima B."/>
            <person name="Saw J.H."/>
            <person name="Videau P."/>
        </authorList>
    </citation>
    <scope>NUCLEOTIDE SEQUENCE [LARGE SCALE GENOMIC DNA]</scope>
    <source>
        <strain evidence="4 5">JC2043</strain>
    </source>
</reference>
<comment type="caution">
    <text evidence="4">The sequence shown here is derived from an EMBL/GenBank/DDBJ whole genome shotgun (WGS) entry which is preliminary data.</text>
</comment>
<feature type="domain" description="Peptidase A2" evidence="3">
    <location>
        <begin position="69"/>
        <end position="84"/>
    </location>
</feature>
<organism evidence="4 5">
    <name type="scientific">Fluctibacter halophilus</name>
    <dbReference type="NCBI Taxonomy" id="226011"/>
    <lineage>
        <taxon>Bacteria</taxon>
        <taxon>Pseudomonadati</taxon>
        <taxon>Pseudomonadota</taxon>
        <taxon>Gammaproteobacteria</taxon>
        <taxon>Alteromonadales</taxon>
        <taxon>Alteromonadaceae</taxon>
        <taxon>Fluctibacter</taxon>
    </lineage>
</organism>
<dbReference type="CDD" id="cd05483">
    <property type="entry name" value="retropepsin_like_bacteria"/>
    <property type="match status" value="1"/>
</dbReference>